<reference evidence="5" key="1">
    <citation type="submission" date="2020-06" db="EMBL/GenBank/DDBJ databases">
        <title>WGS assembly of Ceratodon purpureus strain R40.</title>
        <authorList>
            <person name="Carey S.B."/>
            <person name="Jenkins J."/>
            <person name="Shu S."/>
            <person name="Lovell J.T."/>
            <person name="Sreedasyam A."/>
            <person name="Maumus F."/>
            <person name="Tiley G.P."/>
            <person name="Fernandez-Pozo N."/>
            <person name="Barry K."/>
            <person name="Chen C."/>
            <person name="Wang M."/>
            <person name="Lipzen A."/>
            <person name="Daum C."/>
            <person name="Saski C.A."/>
            <person name="Payton A.C."/>
            <person name="Mcbreen J.C."/>
            <person name="Conrad R.E."/>
            <person name="Kollar L.M."/>
            <person name="Olsson S."/>
            <person name="Huttunen S."/>
            <person name="Landis J.B."/>
            <person name="Wickett N.J."/>
            <person name="Johnson M.G."/>
            <person name="Rensing S.A."/>
            <person name="Grimwood J."/>
            <person name="Schmutz J."/>
            <person name="Mcdaniel S.F."/>
        </authorList>
    </citation>
    <scope>NUCLEOTIDE SEQUENCE</scope>
    <source>
        <strain evidence="5">R40</strain>
    </source>
</reference>
<proteinExistence type="inferred from homology"/>
<evidence type="ECO:0000256" key="2">
    <source>
        <dbReference type="ARBA" id="ARBA00023002"/>
    </source>
</evidence>
<dbReference type="Pfam" id="PF08240">
    <property type="entry name" value="ADH_N"/>
    <property type="match status" value="1"/>
</dbReference>
<dbReference type="EMBL" id="CM026431">
    <property type="protein sequence ID" value="KAG0559775.1"/>
    <property type="molecule type" value="Genomic_DNA"/>
</dbReference>
<dbReference type="InterPro" id="IPR036291">
    <property type="entry name" value="NAD(P)-bd_dom_sf"/>
</dbReference>
<dbReference type="GO" id="GO:0016628">
    <property type="term" value="F:oxidoreductase activity, acting on the CH-CH group of donors, NAD or NADP as acceptor"/>
    <property type="evidence" value="ECO:0007669"/>
    <property type="project" value="InterPro"/>
</dbReference>
<dbReference type="AlphaFoldDB" id="A0A8T0GML8"/>
<comment type="similarity">
    <text evidence="1">Belongs to the zinc-containing alcohol dehydrogenase family. Quinone oxidoreductase subfamily.</text>
</comment>
<dbReference type="Gene3D" id="3.90.180.10">
    <property type="entry name" value="Medium-chain alcohol dehydrogenases, catalytic domain"/>
    <property type="match status" value="1"/>
</dbReference>
<dbReference type="InterPro" id="IPR013154">
    <property type="entry name" value="ADH-like_N"/>
</dbReference>
<accession>A0A8T0GML8</accession>
<dbReference type="InterPro" id="IPR011032">
    <property type="entry name" value="GroES-like_sf"/>
</dbReference>
<evidence type="ECO:0000256" key="1">
    <source>
        <dbReference type="ARBA" id="ARBA00010371"/>
    </source>
</evidence>
<keyword evidence="6" id="KW-1185">Reference proteome</keyword>
<dbReference type="PROSITE" id="PS01162">
    <property type="entry name" value="QOR_ZETA_CRYSTAL"/>
    <property type="match status" value="1"/>
</dbReference>
<evidence type="ECO:0000259" key="4">
    <source>
        <dbReference type="SMART" id="SM00829"/>
    </source>
</evidence>
<evidence type="ECO:0000313" key="6">
    <source>
        <dbReference type="Proteomes" id="UP000822688"/>
    </source>
</evidence>
<name>A0A8T0GML8_CERPU</name>
<dbReference type="Pfam" id="PF13602">
    <property type="entry name" value="ADH_zinc_N_2"/>
    <property type="match status" value="1"/>
</dbReference>
<gene>
    <name evidence="5" type="ORF">KC19_10G128200</name>
</gene>
<dbReference type="GO" id="GO:0008270">
    <property type="term" value="F:zinc ion binding"/>
    <property type="evidence" value="ECO:0007669"/>
    <property type="project" value="InterPro"/>
</dbReference>
<dbReference type="PANTHER" id="PTHR44573:SF1">
    <property type="entry name" value="NADPH-DEPENDENT ALKENAL_ONE OXIDOREDUCTASE, CHLOROPLASTIC"/>
    <property type="match status" value="1"/>
</dbReference>
<dbReference type="InterPro" id="IPR020843">
    <property type="entry name" value="ER"/>
</dbReference>
<dbReference type="Gene3D" id="3.40.50.720">
    <property type="entry name" value="NAD(P)-binding Rossmann-like Domain"/>
    <property type="match status" value="1"/>
</dbReference>
<sequence>MTVPAVHEAWVYHELGVAKDVLKLEEIAVPQVKPTEVLIQVKAAGLNPIDGKRYQGYLGDANSPLPIVPGYDCAGVVVKVGDAASKFKVGDEVYAMATPSPNFHPTQWGTLAHYVASEESFVALKPKNITFEDAASLPLALLTATQGLQKTNCGEGKTVLILGGSGGVGTLSIQVAKQVFKAAHVATTASASKTDFLKSLGADEVIDYHTVDYTENPERYDIVHDCVGEVTKGLKVLKHGGVLKSILTRDPAYRYVVEPKGDMLQMLNPYLESGAVKAVIDPKGRFKFSEVVQAFEYLETGRVTGKVVISPIG</sequence>
<dbReference type="PANTHER" id="PTHR44573">
    <property type="entry name" value="NADPH-DEPENDENT ALKENAL/ONE OXIDOREDUCTASE, CHLOROPLASTIC"/>
    <property type="match status" value="1"/>
</dbReference>
<feature type="domain" description="Enoyl reductase (ER)" evidence="4">
    <location>
        <begin position="18"/>
        <end position="309"/>
    </location>
</feature>
<dbReference type="InterPro" id="IPR002364">
    <property type="entry name" value="Quin_OxRdtase/zeta-crystal_CS"/>
</dbReference>
<comment type="caution">
    <text evidence="5">The sequence shown here is derived from an EMBL/GenBank/DDBJ whole genome shotgun (WGS) entry which is preliminary data.</text>
</comment>
<dbReference type="SUPFAM" id="SSF50129">
    <property type="entry name" value="GroES-like"/>
    <property type="match status" value="1"/>
</dbReference>
<keyword evidence="2" id="KW-0560">Oxidoreductase</keyword>
<organism evidence="5 6">
    <name type="scientific">Ceratodon purpureus</name>
    <name type="common">Fire moss</name>
    <name type="synonym">Dicranum purpureum</name>
    <dbReference type="NCBI Taxonomy" id="3225"/>
    <lineage>
        <taxon>Eukaryota</taxon>
        <taxon>Viridiplantae</taxon>
        <taxon>Streptophyta</taxon>
        <taxon>Embryophyta</taxon>
        <taxon>Bryophyta</taxon>
        <taxon>Bryophytina</taxon>
        <taxon>Bryopsida</taxon>
        <taxon>Dicranidae</taxon>
        <taxon>Pseudoditrichales</taxon>
        <taxon>Ditrichaceae</taxon>
        <taxon>Ceratodon</taxon>
    </lineage>
</organism>
<dbReference type="CDD" id="cd05289">
    <property type="entry name" value="MDR_like_2"/>
    <property type="match status" value="1"/>
</dbReference>
<dbReference type="InterPro" id="IPR044626">
    <property type="entry name" value="AOR-like"/>
</dbReference>
<dbReference type="SUPFAM" id="SSF51735">
    <property type="entry name" value="NAD(P)-binding Rossmann-fold domains"/>
    <property type="match status" value="1"/>
</dbReference>
<protein>
    <recommendedName>
        <fullName evidence="4">Enoyl reductase (ER) domain-containing protein</fullName>
    </recommendedName>
</protein>
<evidence type="ECO:0000256" key="3">
    <source>
        <dbReference type="ARBA" id="ARBA00023027"/>
    </source>
</evidence>
<dbReference type="Proteomes" id="UP000822688">
    <property type="component" value="Chromosome 10"/>
</dbReference>
<keyword evidence="3" id="KW-0520">NAD</keyword>
<dbReference type="SMART" id="SM00829">
    <property type="entry name" value="PKS_ER"/>
    <property type="match status" value="1"/>
</dbReference>
<evidence type="ECO:0000313" key="5">
    <source>
        <dbReference type="EMBL" id="KAG0559775.1"/>
    </source>
</evidence>